<name>A0A9J5ZTU3_SOLCO</name>
<evidence type="ECO:0000313" key="3">
    <source>
        <dbReference type="EMBL" id="KAG5615641.1"/>
    </source>
</evidence>
<sequence length="96" mass="10933">MSSFQSYSSLNNTNVVKKLTTLIIDDDIVFRMVHKALLRKFGVKTHEVKNGQQVILDHHNGACFDLIMMDLDMSATKELRDMHVDSLIVGMTSHKK</sequence>
<dbReference type="GO" id="GO:0000160">
    <property type="term" value="P:phosphorelay signal transduction system"/>
    <property type="evidence" value="ECO:0007669"/>
    <property type="project" value="InterPro"/>
</dbReference>
<dbReference type="EMBL" id="JACXVP010000003">
    <property type="protein sequence ID" value="KAG5615641.1"/>
    <property type="molecule type" value="Genomic_DNA"/>
</dbReference>
<proteinExistence type="predicted"/>
<dbReference type="PROSITE" id="PS50110">
    <property type="entry name" value="RESPONSE_REGULATORY"/>
    <property type="match status" value="1"/>
</dbReference>
<evidence type="ECO:0000256" key="1">
    <source>
        <dbReference type="PROSITE-ProRule" id="PRU00169"/>
    </source>
</evidence>
<dbReference type="Proteomes" id="UP000824120">
    <property type="component" value="Chromosome 3"/>
</dbReference>
<dbReference type="OrthoDB" id="21225at2759"/>
<keyword evidence="1" id="KW-0597">Phosphoprotein</keyword>
<keyword evidence="4" id="KW-1185">Reference proteome</keyword>
<evidence type="ECO:0000259" key="2">
    <source>
        <dbReference type="PROSITE" id="PS50110"/>
    </source>
</evidence>
<evidence type="ECO:0000313" key="4">
    <source>
        <dbReference type="Proteomes" id="UP000824120"/>
    </source>
</evidence>
<dbReference type="InterPro" id="IPR001789">
    <property type="entry name" value="Sig_transdc_resp-reg_receiver"/>
</dbReference>
<dbReference type="SUPFAM" id="SSF52172">
    <property type="entry name" value="CheY-like"/>
    <property type="match status" value="1"/>
</dbReference>
<gene>
    <name evidence="3" type="ORF">H5410_015465</name>
</gene>
<dbReference type="PANTHER" id="PTHR43228">
    <property type="entry name" value="TWO-COMPONENT RESPONSE REGULATOR"/>
    <property type="match status" value="1"/>
</dbReference>
<feature type="domain" description="Response regulatory" evidence="2">
    <location>
        <begin position="20"/>
        <end position="96"/>
    </location>
</feature>
<protein>
    <recommendedName>
        <fullName evidence="2">Response regulatory domain-containing protein</fullName>
    </recommendedName>
</protein>
<dbReference type="PANTHER" id="PTHR43228:SF1">
    <property type="entry name" value="TWO-COMPONENT RESPONSE REGULATOR ARR22"/>
    <property type="match status" value="1"/>
</dbReference>
<feature type="modified residue" description="4-aspartylphosphate" evidence="1">
    <location>
        <position position="70"/>
    </location>
</feature>
<dbReference type="Pfam" id="PF00072">
    <property type="entry name" value="Response_reg"/>
    <property type="match status" value="1"/>
</dbReference>
<dbReference type="AlphaFoldDB" id="A0A9J5ZTU3"/>
<reference evidence="3 4" key="1">
    <citation type="submission" date="2020-09" db="EMBL/GenBank/DDBJ databases">
        <title>De no assembly of potato wild relative species, Solanum commersonii.</title>
        <authorList>
            <person name="Cho K."/>
        </authorList>
    </citation>
    <scope>NUCLEOTIDE SEQUENCE [LARGE SCALE GENOMIC DNA]</scope>
    <source>
        <strain evidence="3">LZ3.2</strain>
        <tissue evidence="3">Leaf</tissue>
    </source>
</reference>
<comment type="caution">
    <text evidence="3">The sequence shown here is derived from an EMBL/GenBank/DDBJ whole genome shotgun (WGS) entry which is preliminary data.</text>
</comment>
<dbReference type="InterPro" id="IPR052048">
    <property type="entry name" value="ST_Response_Regulator"/>
</dbReference>
<dbReference type="Gene3D" id="3.40.50.2300">
    <property type="match status" value="1"/>
</dbReference>
<organism evidence="3 4">
    <name type="scientific">Solanum commersonii</name>
    <name type="common">Commerson's wild potato</name>
    <name type="synonym">Commerson's nightshade</name>
    <dbReference type="NCBI Taxonomy" id="4109"/>
    <lineage>
        <taxon>Eukaryota</taxon>
        <taxon>Viridiplantae</taxon>
        <taxon>Streptophyta</taxon>
        <taxon>Embryophyta</taxon>
        <taxon>Tracheophyta</taxon>
        <taxon>Spermatophyta</taxon>
        <taxon>Magnoliopsida</taxon>
        <taxon>eudicotyledons</taxon>
        <taxon>Gunneridae</taxon>
        <taxon>Pentapetalae</taxon>
        <taxon>asterids</taxon>
        <taxon>lamiids</taxon>
        <taxon>Solanales</taxon>
        <taxon>Solanaceae</taxon>
        <taxon>Solanoideae</taxon>
        <taxon>Solaneae</taxon>
        <taxon>Solanum</taxon>
    </lineage>
</organism>
<accession>A0A9J5ZTU3</accession>
<dbReference type="InterPro" id="IPR011006">
    <property type="entry name" value="CheY-like_superfamily"/>
</dbReference>